<dbReference type="InterPro" id="IPR010064">
    <property type="entry name" value="HK97-gp10_tail"/>
</dbReference>
<dbReference type="AlphaFoldDB" id="A0A7X0FDE5"/>
<evidence type="ECO:0000313" key="1">
    <source>
        <dbReference type="EMBL" id="MBB6357655.1"/>
    </source>
</evidence>
<name>A0A7X0FDE5_9HYPH</name>
<dbReference type="EMBL" id="JACHOU010000028">
    <property type="protein sequence ID" value="MBB6357655.1"/>
    <property type="molecule type" value="Genomic_DNA"/>
</dbReference>
<protein>
    <submittedName>
        <fullName evidence="1">HK97 gp10 family phage protein</fullName>
    </submittedName>
</protein>
<dbReference type="Pfam" id="PF04883">
    <property type="entry name" value="HK97-gp10_like"/>
    <property type="match status" value="1"/>
</dbReference>
<accession>A0A7X0FDE5</accession>
<reference evidence="1 2" key="1">
    <citation type="submission" date="2020-08" db="EMBL/GenBank/DDBJ databases">
        <title>Genomic Encyclopedia of Type Strains, Phase IV (KMG-IV): sequencing the most valuable type-strain genomes for metagenomic binning, comparative biology and taxonomic classification.</title>
        <authorList>
            <person name="Goeker M."/>
        </authorList>
    </citation>
    <scope>NUCLEOTIDE SEQUENCE [LARGE SCALE GENOMIC DNA]</scope>
    <source>
        <strain evidence="1 2">DSM 7051</strain>
    </source>
</reference>
<dbReference type="NCBIfam" id="TIGR01725">
    <property type="entry name" value="phge_HK97_gp10"/>
    <property type="match status" value="1"/>
</dbReference>
<organism evidence="1 2">
    <name type="scientific">Aminobacter aganoensis</name>
    <dbReference type="NCBI Taxonomy" id="83264"/>
    <lineage>
        <taxon>Bacteria</taxon>
        <taxon>Pseudomonadati</taxon>
        <taxon>Pseudomonadota</taxon>
        <taxon>Alphaproteobacteria</taxon>
        <taxon>Hyphomicrobiales</taxon>
        <taxon>Phyllobacteriaceae</taxon>
        <taxon>Aminobacter</taxon>
    </lineage>
</organism>
<proteinExistence type="predicted"/>
<evidence type="ECO:0000313" key="2">
    <source>
        <dbReference type="Proteomes" id="UP000536262"/>
    </source>
</evidence>
<gene>
    <name evidence="1" type="ORF">GGR00_005478</name>
</gene>
<dbReference type="Proteomes" id="UP000536262">
    <property type="component" value="Unassembled WGS sequence"/>
</dbReference>
<sequence length="146" mass="15785">MAKMPPKNDNGLASTLAAIERARKAPRAAVMPALLKSGDELADAQRSLAESSRDTGALIDSIAVTQPGQSTLPYSQPGGSRVAGETEVIVTAGNTDVRYAHLVEFGTAQAEAQPFFWPAFRLLRLRLQNRLNRAARKAVRDEWNGK</sequence>
<comment type="caution">
    <text evidence="1">The sequence shown here is derived from an EMBL/GenBank/DDBJ whole genome shotgun (WGS) entry which is preliminary data.</text>
</comment>
<keyword evidence="2" id="KW-1185">Reference proteome</keyword>